<dbReference type="InterPro" id="IPR011010">
    <property type="entry name" value="DNA_brk_join_enz"/>
</dbReference>
<comment type="similarity">
    <text evidence="1">Belongs to the 'phage' integrase family.</text>
</comment>
<keyword evidence="7" id="KW-1185">Reference proteome</keyword>
<gene>
    <name evidence="6" type="ORF">D2T33_05455</name>
</gene>
<name>A0A443J0F6_9RHOB</name>
<sequence length="420" mass="47046">MLAFMLAVWRVLALATEKLNKSKISKLTAENGKPKRLSDGGGLYIEATVTGARLWKMAYRFGTAQKTLSFGKFPVVTIDDARKMRDAAKAILAAGGDPIEAKRAVKSGADSKTFDEYAGEFIEFRRGDPKPPAQSTLDKYEWSRASVRRTIGGIPIKDIRIPEIVSAIQVIAKTGKLHKAAKVRKFIDQVYEHVNATHHLGLNAPGTTISKAVYKPVKRNHPGFTEPHKVGELLRSIDGYSGDASTNFAMRLAPHVFLRAGEIRGLRWSWVNFDKAEIEIPDGAMKMKRPHIVPMSRQVQDIMREVEQFSGKNELVFPSPWRKSKTISENTLNVSLRRMGFSKEEVVFHGFRTTASTLLREVPIDGRKYSGDAIEMQLSHAKVDSVEAAYNKAKYMAERVPMMQLWSDMLDEYRKLPPAG</sequence>
<dbReference type="Gene3D" id="1.10.150.130">
    <property type="match status" value="1"/>
</dbReference>
<dbReference type="GO" id="GO:0015074">
    <property type="term" value="P:DNA integration"/>
    <property type="evidence" value="ECO:0007669"/>
    <property type="project" value="UniProtKB-KW"/>
</dbReference>
<keyword evidence="4" id="KW-0233">DNA recombination</keyword>
<evidence type="ECO:0000256" key="3">
    <source>
        <dbReference type="ARBA" id="ARBA00023125"/>
    </source>
</evidence>
<dbReference type="InterPro" id="IPR010998">
    <property type="entry name" value="Integrase_recombinase_N"/>
</dbReference>
<dbReference type="InterPro" id="IPR053876">
    <property type="entry name" value="Phage_int_M"/>
</dbReference>
<dbReference type="GO" id="GO:0006310">
    <property type="term" value="P:DNA recombination"/>
    <property type="evidence" value="ECO:0007669"/>
    <property type="project" value="UniProtKB-KW"/>
</dbReference>
<dbReference type="InterPro" id="IPR050808">
    <property type="entry name" value="Phage_Integrase"/>
</dbReference>
<dbReference type="PROSITE" id="PS51898">
    <property type="entry name" value="TYR_RECOMBINASE"/>
    <property type="match status" value="1"/>
</dbReference>
<evidence type="ECO:0000256" key="2">
    <source>
        <dbReference type="ARBA" id="ARBA00022908"/>
    </source>
</evidence>
<comment type="caution">
    <text evidence="6">The sequence shown here is derived from an EMBL/GenBank/DDBJ whole genome shotgun (WGS) entry which is preliminary data.</text>
</comment>
<evidence type="ECO:0000259" key="5">
    <source>
        <dbReference type="PROSITE" id="PS51898"/>
    </source>
</evidence>
<protein>
    <submittedName>
        <fullName evidence="6">DUF4102 domain-containing protein</fullName>
    </submittedName>
</protein>
<dbReference type="GO" id="GO:0003677">
    <property type="term" value="F:DNA binding"/>
    <property type="evidence" value="ECO:0007669"/>
    <property type="project" value="UniProtKB-KW"/>
</dbReference>
<dbReference type="Gene3D" id="1.10.443.10">
    <property type="entry name" value="Intergrase catalytic core"/>
    <property type="match status" value="1"/>
</dbReference>
<evidence type="ECO:0000313" key="6">
    <source>
        <dbReference type="EMBL" id="RWR13843.1"/>
    </source>
</evidence>
<keyword evidence="3" id="KW-0238">DNA-binding</keyword>
<dbReference type="InterPro" id="IPR038488">
    <property type="entry name" value="Integrase_DNA-bd_sf"/>
</dbReference>
<proteinExistence type="inferred from homology"/>
<evidence type="ECO:0000256" key="4">
    <source>
        <dbReference type="ARBA" id="ARBA00023172"/>
    </source>
</evidence>
<organism evidence="6 7">
    <name type="scientific">Paenirhodobacter populi</name>
    <dbReference type="NCBI Taxonomy" id="2306993"/>
    <lineage>
        <taxon>Bacteria</taxon>
        <taxon>Pseudomonadati</taxon>
        <taxon>Pseudomonadota</taxon>
        <taxon>Alphaproteobacteria</taxon>
        <taxon>Rhodobacterales</taxon>
        <taxon>Rhodobacter group</taxon>
        <taxon>Paenirhodobacter</taxon>
    </lineage>
</organism>
<feature type="domain" description="Tyr recombinase" evidence="5">
    <location>
        <begin position="220"/>
        <end position="404"/>
    </location>
</feature>
<dbReference type="Pfam" id="PF22022">
    <property type="entry name" value="Phage_int_M"/>
    <property type="match status" value="1"/>
</dbReference>
<dbReference type="InterPro" id="IPR002104">
    <property type="entry name" value="Integrase_catalytic"/>
</dbReference>
<dbReference type="CDD" id="cd00801">
    <property type="entry name" value="INT_P4_C"/>
    <property type="match status" value="1"/>
</dbReference>
<dbReference type="Pfam" id="PF00589">
    <property type="entry name" value="Phage_integrase"/>
    <property type="match status" value="1"/>
</dbReference>
<accession>A0A443J0F6</accession>
<reference evidence="6 7" key="2">
    <citation type="submission" date="2019-01" db="EMBL/GenBank/DDBJ databases">
        <authorList>
            <person name="Li Y."/>
        </authorList>
    </citation>
    <scope>NUCLEOTIDE SEQUENCE [LARGE SCALE GENOMIC DNA]</scope>
    <source>
        <strain evidence="6 7">2D-5</strain>
    </source>
</reference>
<dbReference type="Gene3D" id="3.30.160.390">
    <property type="entry name" value="Integrase, DNA-binding domain"/>
    <property type="match status" value="1"/>
</dbReference>
<dbReference type="InterPro" id="IPR025166">
    <property type="entry name" value="Integrase_DNA_bind_dom"/>
</dbReference>
<reference evidence="6 7" key="1">
    <citation type="submission" date="2019-01" db="EMBL/GenBank/DDBJ databases">
        <title>Sinorhodobacter populi sp. nov. isolated from the symptomatic bark tissue of Populus euramericana canker.</title>
        <authorList>
            <person name="Xu G."/>
        </authorList>
    </citation>
    <scope>NUCLEOTIDE SEQUENCE [LARGE SCALE GENOMIC DNA]</scope>
    <source>
        <strain evidence="6 7">2D-5</strain>
    </source>
</reference>
<evidence type="ECO:0000256" key="1">
    <source>
        <dbReference type="ARBA" id="ARBA00008857"/>
    </source>
</evidence>
<evidence type="ECO:0000313" key="7">
    <source>
        <dbReference type="Proteomes" id="UP000285710"/>
    </source>
</evidence>
<dbReference type="PANTHER" id="PTHR30629">
    <property type="entry name" value="PROPHAGE INTEGRASE"/>
    <property type="match status" value="1"/>
</dbReference>
<keyword evidence="2" id="KW-0229">DNA integration</keyword>
<dbReference type="SUPFAM" id="SSF56349">
    <property type="entry name" value="DNA breaking-rejoining enzymes"/>
    <property type="match status" value="1"/>
</dbReference>
<dbReference type="EMBL" id="SAUW01000004">
    <property type="protein sequence ID" value="RWR13843.1"/>
    <property type="molecule type" value="Genomic_DNA"/>
</dbReference>
<dbReference type="Proteomes" id="UP000285710">
    <property type="component" value="Unassembled WGS sequence"/>
</dbReference>
<dbReference type="AlphaFoldDB" id="A0A443J0F6"/>
<dbReference type="PANTHER" id="PTHR30629:SF2">
    <property type="entry name" value="PROPHAGE INTEGRASE INTS-RELATED"/>
    <property type="match status" value="1"/>
</dbReference>
<dbReference type="Pfam" id="PF13356">
    <property type="entry name" value="Arm-DNA-bind_3"/>
    <property type="match status" value="1"/>
</dbReference>
<dbReference type="InterPro" id="IPR013762">
    <property type="entry name" value="Integrase-like_cat_sf"/>
</dbReference>